<evidence type="ECO:0000256" key="5">
    <source>
        <dbReference type="ARBA" id="ARBA00022989"/>
    </source>
</evidence>
<feature type="domain" description="Major facilitator superfamily (MFS) profile" evidence="8">
    <location>
        <begin position="16"/>
        <end position="501"/>
    </location>
</feature>
<dbReference type="EMBL" id="VUOB01000029">
    <property type="protein sequence ID" value="KAA2261324.1"/>
    <property type="molecule type" value="Genomic_DNA"/>
</dbReference>
<dbReference type="Gene3D" id="1.20.1720.10">
    <property type="entry name" value="Multidrug resistance protein D"/>
    <property type="match status" value="1"/>
</dbReference>
<dbReference type="GO" id="GO:0005886">
    <property type="term" value="C:plasma membrane"/>
    <property type="evidence" value="ECO:0007669"/>
    <property type="project" value="UniProtKB-SubCell"/>
</dbReference>
<evidence type="ECO:0000256" key="4">
    <source>
        <dbReference type="ARBA" id="ARBA00022692"/>
    </source>
</evidence>
<feature type="transmembrane region" description="Helical" evidence="7">
    <location>
        <begin position="54"/>
        <end position="73"/>
    </location>
</feature>
<dbReference type="InterPro" id="IPR011701">
    <property type="entry name" value="MFS"/>
</dbReference>
<feature type="transmembrane region" description="Helical" evidence="7">
    <location>
        <begin position="140"/>
        <end position="161"/>
    </location>
</feature>
<reference evidence="9 10" key="1">
    <citation type="submission" date="2019-09" db="EMBL/GenBank/DDBJ databases">
        <title>Goodfellowia gen. nov., a new genus of the Pseudonocardineae related to Actinoalloteichus, containing Goodfellowia coeruleoviolacea gen. nov., comb. nov. gen. nov., comb. nov.</title>
        <authorList>
            <person name="Labeda D."/>
        </authorList>
    </citation>
    <scope>NUCLEOTIDE SEQUENCE [LARGE SCALE GENOMIC DNA]</scope>
    <source>
        <strain evidence="9 10">AN110305</strain>
    </source>
</reference>
<comment type="caution">
    <text evidence="9">The sequence shown here is derived from an EMBL/GenBank/DDBJ whole genome shotgun (WGS) entry which is preliminary data.</text>
</comment>
<dbReference type="NCBIfam" id="TIGR00711">
    <property type="entry name" value="efflux_EmrB"/>
    <property type="match status" value="1"/>
</dbReference>
<dbReference type="InterPro" id="IPR020846">
    <property type="entry name" value="MFS_dom"/>
</dbReference>
<dbReference type="PROSITE" id="PS50850">
    <property type="entry name" value="MFS"/>
    <property type="match status" value="1"/>
</dbReference>
<feature type="transmembrane region" description="Helical" evidence="7">
    <location>
        <begin position="306"/>
        <end position="327"/>
    </location>
</feature>
<comment type="subcellular location">
    <subcellularLocation>
        <location evidence="1">Cell membrane</location>
        <topology evidence="1">Multi-pass membrane protein</topology>
    </subcellularLocation>
</comment>
<feature type="transmembrane region" description="Helical" evidence="7">
    <location>
        <begin position="167"/>
        <end position="189"/>
    </location>
</feature>
<feature type="transmembrane region" description="Helical" evidence="7">
    <location>
        <begin position="410"/>
        <end position="427"/>
    </location>
</feature>
<proteinExistence type="predicted"/>
<dbReference type="GO" id="GO:0022857">
    <property type="term" value="F:transmembrane transporter activity"/>
    <property type="evidence" value="ECO:0007669"/>
    <property type="project" value="InterPro"/>
</dbReference>
<evidence type="ECO:0000313" key="9">
    <source>
        <dbReference type="EMBL" id="KAA2261324.1"/>
    </source>
</evidence>
<protein>
    <submittedName>
        <fullName evidence="9">MFS transporter</fullName>
    </submittedName>
</protein>
<dbReference type="Proteomes" id="UP000323454">
    <property type="component" value="Unassembled WGS sequence"/>
</dbReference>
<evidence type="ECO:0000256" key="6">
    <source>
        <dbReference type="ARBA" id="ARBA00023136"/>
    </source>
</evidence>
<feature type="transmembrane region" description="Helical" evidence="7">
    <location>
        <begin position="14"/>
        <end position="34"/>
    </location>
</feature>
<dbReference type="PRINTS" id="PR01036">
    <property type="entry name" value="TCRTETB"/>
</dbReference>
<dbReference type="InterPro" id="IPR036259">
    <property type="entry name" value="MFS_trans_sf"/>
</dbReference>
<keyword evidence="2" id="KW-0813">Transport</keyword>
<keyword evidence="4 7" id="KW-0812">Transmembrane</keyword>
<feature type="transmembrane region" description="Helical" evidence="7">
    <location>
        <begin position="477"/>
        <end position="497"/>
    </location>
</feature>
<dbReference type="SUPFAM" id="SSF103473">
    <property type="entry name" value="MFS general substrate transporter"/>
    <property type="match status" value="1"/>
</dbReference>
<feature type="transmembrane region" description="Helical" evidence="7">
    <location>
        <begin position="367"/>
        <end position="389"/>
    </location>
</feature>
<dbReference type="PANTHER" id="PTHR42718">
    <property type="entry name" value="MAJOR FACILITATOR SUPERFAMILY MULTIDRUG TRANSPORTER MFSC"/>
    <property type="match status" value="1"/>
</dbReference>
<feature type="transmembrane region" description="Helical" evidence="7">
    <location>
        <begin position="270"/>
        <end position="294"/>
    </location>
</feature>
<name>A0A5B2XDU2_9PSEU</name>
<keyword evidence="6 7" id="KW-0472">Membrane</keyword>
<dbReference type="Gene3D" id="1.20.1250.20">
    <property type="entry name" value="MFS general substrate transporter like domains"/>
    <property type="match status" value="1"/>
</dbReference>
<dbReference type="OrthoDB" id="9781469at2"/>
<feature type="transmembrane region" description="Helical" evidence="7">
    <location>
        <begin position="107"/>
        <end position="133"/>
    </location>
</feature>
<feature type="transmembrane region" description="Helical" evidence="7">
    <location>
        <begin position="82"/>
        <end position="101"/>
    </location>
</feature>
<reference evidence="9 10" key="2">
    <citation type="submission" date="2019-09" db="EMBL/GenBank/DDBJ databases">
        <authorList>
            <person name="Jin C."/>
        </authorList>
    </citation>
    <scope>NUCLEOTIDE SEQUENCE [LARGE SCALE GENOMIC DNA]</scope>
    <source>
        <strain evidence="9 10">AN110305</strain>
    </source>
</reference>
<dbReference type="Pfam" id="PF07690">
    <property type="entry name" value="MFS_1"/>
    <property type="match status" value="1"/>
</dbReference>
<dbReference type="AlphaFoldDB" id="A0A5B2XDU2"/>
<evidence type="ECO:0000256" key="2">
    <source>
        <dbReference type="ARBA" id="ARBA00022448"/>
    </source>
</evidence>
<dbReference type="PANTHER" id="PTHR42718:SF42">
    <property type="entry name" value="EXPORT PROTEIN"/>
    <property type="match status" value="1"/>
</dbReference>
<evidence type="ECO:0000256" key="3">
    <source>
        <dbReference type="ARBA" id="ARBA00022475"/>
    </source>
</evidence>
<keyword evidence="3" id="KW-1003">Cell membrane</keyword>
<accession>A0A5B2XDU2</accession>
<sequence length="511" mass="51894">MGVAIVGDVGARRWWGLGALALSALAIGLDLTVLNVALPTLATQLHADTAGLQWIANGYTLVLAAVLLPAGLLGDRLGRKRLMIGALVVFGVASAGCAYASTTGQLIAARALLGLGGAFLLPLCLSMVSVLFTADERQRALTVFLTANAIGIPLGPLVGGWLLDHFWWGSVFLINVPMVVIALAAVALLLPESRSAVPPTLDLPSVLLSSVGLVAFTYGVIRAGQHGWGEALTLTTLLGGAAVLTAFVLRQRGRTRRGTGALIDLALFRSASFSWGTALATMTSFGMFGVLFTVPQYFQAVGGADALGTGLRLLPVIGGLLVGARVASRFAARIGAKITVAVGFAVQAGGLMLGATTEVTSGEAFSATWLALVGVGLGFAMPTTMDAALGELSPEHSGVGSALIQALRQVGGAIGVALLGTVLSATYRNGLDLTGVPATAADTVRDSAAGGIAVAHRLGSTPLLDSVRGAFTNGMDVMLWVCGGVSVLGVAFALAFLPVRAARAEPEPAVV</sequence>
<keyword evidence="10" id="KW-1185">Reference proteome</keyword>
<feature type="transmembrane region" description="Helical" evidence="7">
    <location>
        <begin position="201"/>
        <end position="221"/>
    </location>
</feature>
<feature type="transmembrane region" description="Helical" evidence="7">
    <location>
        <begin position="227"/>
        <end position="249"/>
    </location>
</feature>
<keyword evidence="5 7" id="KW-1133">Transmembrane helix</keyword>
<feature type="transmembrane region" description="Helical" evidence="7">
    <location>
        <begin position="334"/>
        <end position="355"/>
    </location>
</feature>
<dbReference type="InterPro" id="IPR004638">
    <property type="entry name" value="EmrB-like"/>
</dbReference>
<evidence type="ECO:0000259" key="8">
    <source>
        <dbReference type="PROSITE" id="PS50850"/>
    </source>
</evidence>
<gene>
    <name evidence="9" type="ORF">F0L68_17940</name>
</gene>
<evidence type="ECO:0000313" key="10">
    <source>
        <dbReference type="Proteomes" id="UP000323454"/>
    </source>
</evidence>
<dbReference type="CDD" id="cd17321">
    <property type="entry name" value="MFS_MMR_MDR_like"/>
    <property type="match status" value="1"/>
</dbReference>
<evidence type="ECO:0000256" key="7">
    <source>
        <dbReference type="SAM" id="Phobius"/>
    </source>
</evidence>
<evidence type="ECO:0000256" key="1">
    <source>
        <dbReference type="ARBA" id="ARBA00004651"/>
    </source>
</evidence>
<organism evidence="9 10">
    <name type="scientific">Solihabitans fulvus</name>
    <dbReference type="NCBI Taxonomy" id="1892852"/>
    <lineage>
        <taxon>Bacteria</taxon>
        <taxon>Bacillati</taxon>
        <taxon>Actinomycetota</taxon>
        <taxon>Actinomycetes</taxon>
        <taxon>Pseudonocardiales</taxon>
        <taxon>Pseudonocardiaceae</taxon>
        <taxon>Solihabitans</taxon>
    </lineage>
</organism>